<organism evidence="2 3">
    <name type="scientific">Rhizobium oryziradicis</name>
    <dbReference type="NCBI Taxonomy" id="1867956"/>
    <lineage>
        <taxon>Bacteria</taxon>
        <taxon>Pseudomonadati</taxon>
        <taxon>Pseudomonadota</taxon>
        <taxon>Alphaproteobacteria</taxon>
        <taxon>Hyphomicrobiales</taxon>
        <taxon>Rhizobiaceae</taxon>
        <taxon>Rhizobium/Agrobacterium group</taxon>
        <taxon>Rhizobium</taxon>
    </lineage>
</organism>
<keyword evidence="1" id="KW-0812">Transmembrane</keyword>
<keyword evidence="3" id="KW-1185">Reference proteome</keyword>
<dbReference type="RefSeq" id="WP_075640116.1">
    <property type="nucleotide sequence ID" value="NZ_MKIM01000027.1"/>
</dbReference>
<gene>
    <name evidence="2" type="ORF">BJF95_08875</name>
</gene>
<protein>
    <recommendedName>
        <fullName evidence="4">Extensin</fullName>
    </recommendedName>
</protein>
<keyword evidence="1" id="KW-1133">Transmembrane helix</keyword>
<keyword evidence="1" id="KW-0472">Membrane</keyword>
<dbReference type="OrthoDB" id="8478544at2"/>
<dbReference type="AlphaFoldDB" id="A0A1Q8ZRD0"/>
<dbReference type="STRING" id="1867956.BJF95_08875"/>
<reference evidence="2 3" key="1">
    <citation type="submission" date="2016-09" db="EMBL/GenBank/DDBJ databases">
        <title>Rhizobium oryziradicis sp. nov., isolated from the root of rice.</title>
        <authorList>
            <person name="Zhao J."/>
            <person name="Zhang X."/>
        </authorList>
    </citation>
    <scope>NUCLEOTIDE SEQUENCE [LARGE SCALE GENOMIC DNA]</scope>
    <source>
        <strain evidence="2 3">N19</strain>
    </source>
</reference>
<feature type="transmembrane region" description="Helical" evidence="1">
    <location>
        <begin position="7"/>
        <end position="24"/>
    </location>
</feature>
<name>A0A1Q8ZRD0_9HYPH</name>
<evidence type="ECO:0008006" key="4">
    <source>
        <dbReference type="Google" id="ProtNLM"/>
    </source>
</evidence>
<comment type="caution">
    <text evidence="2">The sequence shown here is derived from an EMBL/GenBank/DDBJ whole genome shotgun (WGS) entry which is preliminary data.</text>
</comment>
<evidence type="ECO:0000313" key="3">
    <source>
        <dbReference type="Proteomes" id="UP000186894"/>
    </source>
</evidence>
<dbReference type="Proteomes" id="UP000186894">
    <property type="component" value="Unassembled WGS sequence"/>
</dbReference>
<evidence type="ECO:0000256" key="1">
    <source>
        <dbReference type="SAM" id="Phobius"/>
    </source>
</evidence>
<proteinExistence type="predicted"/>
<evidence type="ECO:0000313" key="2">
    <source>
        <dbReference type="EMBL" id="OLP44607.1"/>
    </source>
</evidence>
<accession>A0A1Q8ZRD0</accession>
<sequence length="80" mass="9319">MKRLLRLLVIMAITGAVIFGWRWYTYVTNTETPYQEVGIDINSRMPGPLNRWGCDRLHATFANMLPPYGCQSVTDARQWR</sequence>
<dbReference type="EMBL" id="MKIM01000027">
    <property type="protein sequence ID" value="OLP44607.1"/>
    <property type="molecule type" value="Genomic_DNA"/>
</dbReference>